<dbReference type="Pfam" id="PF08392">
    <property type="entry name" value="FAE1_CUT1_RppA"/>
    <property type="match status" value="1"/>
</dbReference>
<dbReference type="InterPro" id="IPR016039">
    <property type="entry name" value="Thiolase-like"/>
</dbReference>
<organism evidence="9 10">
    <name type="scientific">Salix brachista</name>
    <dbReference type="NCBI Taxonomy" id="2182728"/>
    <lineage>
        <taxon>Eukaryota</taxon>
        <taxon>Viridiplantae</taxon>
        <taxon>Streptophyta</taxon>
        <taxon>Embryophyta</taxon>
        <taxon>Tracheophyta</taxon>
        <taxon>Spermatophyta</taxon>
        <taxon>Magnoliopsida</taxon>
        <taxon>eudicotyledons</taxon>
        <taxon>Gunneridae</taxon>
        <taxon>Pentapetalae</taxon>
        <taxon>rosids</taxon>
        <taxon>fabids</taxon>
        <taxon>Malpighiales</taxon>
        <taxon>Salicaceae</taxon>
        <taxon>Saliceae</taxon>
        <taxon>Salix</taxon>
    </lineage>
</organism>
<proteinExistence type="inferred from homology"/>
<evidence type="ECO:0000256" key="3">
    <source>
        <dbReference type="ARBA" id="ARBA00022679"/>
    </source>
</evidence>
<dbReference type="AlphaFoldDB" id="A0A5N5KI47"/>
<evidence type="ECO:0000256" key="1">
    <source>
        <dbReference type="ARBA" id="ARBA00005194"/>
    </source>
</evidence>
<dbReference type="EMBL" id="VDCV01000013">
    <property type="protein sequence ID" value="KAB5529997.1"/>
    <property type="molecule type" value="Genomic_DNA"/>
</dbReference>
<feature type="domain" description="Beta-ketoacyl-[acyl-carrier-protein] synthase III C-terminal" evidence="8">
    <location>
        <begin position="331"/>
        <end position="413"/>
    </location>
</feature>
<keyword evidence="10" id="KW-1185">Reference proteome</keyword>
<dbReference type="EC" id="2.3.1.-" evidence="6"/>
<dbReference type="InterPro" id="IPR013601">
    <property type="entry name" value="FAE1_typ3_polyketide_synth"/>
</dbReference>
<dbReference type="InterPro" id="IPR012392">
    <property type="entry name" value="3-ktacl-CoA_syn"/>
</dbReference>
<feature type="domain" description="FAE" evidence="7">
    <location>
        <begin position="25"/>
        <end position="310"/>
    </location>
</feature>
<comment type="similarity">
    <text evidence="2 6">Belongs to the thiolase-like superfamily. Chalcone/stilbene synthases family.</text>
</comment>
<evidence type="ECO:0000259" key="8">
    <source>
        <dbReference type="Pfam" id="PF08541"/>
    </source>
</evidence>
<dbReference type="Gene3D" id="3.40.47.10">
    <property type="match status" value="1"/>
</dbReference>
<comment type="pathway">
    <text evidence="1 6">Lipid metabolism; fatty acid biosynthesis.</text>
</comment>
<evidence type="ECO:0000313" key="9">
    <source>
        <dbReference type="EMBL" id="KAB5529997.1"/>
    </source>
</evidence>
<dbReference type="UniPathway" id="UPA00094"/>
<gene>
    <name evidence="9" type="ORF">DKX38_020078</name>
</gene>
<evidence type="ECO:0000256" key="2">
    <source>
        <dbReference type="ARBA" id="ARBA00005531"/>
    </source>
</evidence>
<comment type="caution">
    <text evidence="9">The sequence shown here is derived from an EMBL/GenBank/DDBJ whole genome shotgun (WGS) entry which is preliminary data.</text>
</comment>
<comment type="catalytic activity">
    <reaction evidence="5">
        <text>a very-long-chain acyl-CoA + malonyl-CoA + H(+) = a very-long-chain 3-oxoacyl-CoA + CO2 + CoA</text>
        <dbReference type="Rhea" id="RHEA:32727"/>
        <dbReference type="ChEBI" id="CHEBI:15378"/>
        <dbReference type="ChEBI" id="CHEBI:16526"/>
        <dbReference type="ChEBI" id="CHEBI:57287"/>
        <dbReference type="ChEBI" id="CHEBI:57384"/>
        <dbReference type="ChEBI" id="CHEBI:90725"/>
        <dbReference type="ChEBI" id="CHEBI:90736"/>
        <dbReference type="EC" id="2.3.1.199"/>
    </reaction>
</comment>
<evidence type="ECO:0000259" key="7">
    <source>
        <dbReference type="Pfam" id="PF08392"/>
    </source>
</evidence>
<dbReference type="InterPro" id="IPR013747">
    <property type="entry name" value="ACP_syn_III_C"/>
</dbReference>
<dbReference type="PIRSF" id="PIRSF036417">
    <property type="entry name" value="3-ktacl-CoA_syn"/>
    <property type="match status" value="1"/>
</dbReference>
<dbReference type="SUPFAM" id="SSF53901">
    <property type="entry name" value="Thiolase-like"/>
    <property type="match status" value="1"/>
</dbReference>
<keyword evidence="3 6" id="KW-0808">Transferase</keyword>
<dbReference type="Proteomes" id="UP000326939">
    <property type="component" value="Chromosome 13"/>
</dbReference>
<dbReference type="CDD" id="cd00831">
    <property type="entry name" value="CHS_like"/>
    <property type="match status" value="1"/>
</dbReference>
<reference evidence="10" key="1">
    <citation type="journal article" date="2019" name="Gigascience">
        <title>De novo genome assembly of the endangered Acer yangbiense, a plant species with extremely small populations endemic to Yunnan Province, China.</title>
        <authorList>
            <person name="Yang J."/>
            <person name="Wariss H.M."/>
            <person name="Tao L."/>
            <person name="Zhang R."/>
            <person name="Yun Q."/>
            <person name="Hollingsworth P."/>
            <person name="Dao Z."/>
            <person name="Luo G."/>
            <person name="Guo H."/>
            <person name="Ma Y."/>
            <person name="Sun W."/>
        </authorList>
    </citation>
    <scope>NUCLEOTIDE SEQUENCE [LARGE SCALE GENOMIC DNA]</scope>
    <source>
        <strain evidence="10">cv. br00</strain>
    </source>
</reference>
<evidence type="ECO:0000256" key="6">
    <source>
        <dbReference type="PIRNR" id="PIRNR036417"/>
    </source>
</evidence>
<keyword evidence="4 6" id="KW-0012">Acyltransferase</keyword>
<dbReference type="GO" id="GO:0009922">
    <property type="term" value="F:fatty acid elongase activity"/>
    <property type="evidence" value="ECO:0007669"/>
    <property type="project" value="UniProtKB-EC"/>
</dbReference>
<evidence type="ECO:0000256" key="4">
    <source>
        <dbReference type="ARBA" id="ARBA00023315"/>
    </source>
</evidence>
<accession>A0A5N5KI47</accession>
<name>A0A5N5KI47_9ROSI</name>
<dbReference type="PANTHER" id="PTHR31561">
    <property type="entry name" value="3-KETOACYL-COA SYNTHASE"/>
    <property type="match status" value="1"/>
</dbReference>
<evidence type="ECO:0000256" key="5">
    <source>
        <dbReference type="ARBA" id="ARBA00047375"/>
    </source>
</evidence>
<protein>
    <recommendedName>
        <fullName evidence="6">3-ketoacyl-CoA synthase</fullName>
        <ecNumber evidence="6">2.3.1.-</ecNumber>
    </recommendedName>
</protein>
<sequence>MELLLAILPPLLFYIIFNLCKLGYQKRDQRCYMLSYQCHKAPEDQRLDTGSCANIVARNKNLGIEEYRFLLKTMVSSGIGEETYCPKNVIDGREESPTHMDAISEMDGIIFQTLDKLFAKTGVSPSEIDIIVSSVSLISPAPSLTARVINRYRMREDVKAFNLSGMGCSASVVAVDLVKQLFRTCKNSLAIVVSTESMGPNWYSGKDKSMMLSNILFRTGGCSMLLTNNRALKHKALLELTCSVRTHIGSDDEAYRSCIQVEDDLGHKGFRLTRDLPKAGAKALTMNLRVLLPKVLPPLELLRYQMTYYRNKIMGRSIPKGAGPGLDLRSGIDHFCVHPGGRAIIDEVGKSLALSDHELEPARMALYRFGNTSSGGLWYVLGYMEAKKRLKKGDKILMISLGAGFKCNNCVWKVMKDLDDPNVWQDCIDDYPPKTTGNPFSEKFDWINDGSLDLATREDYLPLLSKYSNC</sequence>
<evidence type="ECO:0000313" key="10">
    <source>
        <dbReference type="Proteomes" id="UP000326939"/>
    </source>
</evidence>
<dbReference type="GO" id="GO:0006633">
    <property type="term" value="P:fatty acid biosynthetic process"/>
    <property type="evidence" value="ECO:0007669"/>
    <property type="project" value="UniProtKB-UniPathway"/>
</dbReference>
<dbReference type="Pfam" id="PF08541">
    <property type="entry name" value="ACP_syn_III_C"/>
    <property type="match status" value="1"/>
</dbReference>
<dbReference type="GO" id="GO:0016020">
    <property type="term" value="C:membrane"/>
    <property type="evidence" value="ECO:0007669"/>
    <property type="project" value="InterPro"/>
</dbReference>